<dbReference type="GO" id="GO:0051315">
    <property type="term" value="P:attachment of mitotic spindle microtubules to kinetochore"/>
    <property type="evidence" value="ECO:0007669"/>
    <property type="project" value="TreeGrafter"/>
</dbReference>
<feature type="region of interest" description="Disordered" evidence="4">
    <location>
        <begin position="415"/>
        <end position="468"/>
    </location>
</feature>
<dbReference type="GO" id="GO:0005634">
    <property type="term" value="C:nucleus"/>
    <property type="evidence" value="ECO:0007669"/>
    <property type="project" value="UniProtKB-SubCell"/>
</dbReference>
<protein>
    <submittedName>
        <fullName evidence="5">Uncharacterized protein</fullName>
    </submittedName>
</protein>
<dbReference type="InterPro" id="IPR028386">
    <property type="entry name" value="CENP-C/Mif2/cnp3"/>
</dbReference>
<sequence>MQSTNPSRDSRITPARQPRLSDMFARLHHTSSSPMHDYTHNPFRDSQFYLLDTPSRPSHSVVPYSMWTSRAVDRKRYDSLGVGVQGTREVSNYLESTVYPSNEEISEPPMFYFPDEDDVIAANSYGQLGIEYDEAAVAEMMAERRKVVAPESIRTAVTITSASSRQSSRHSSPRTNLLKLQPQKLQTSPKIDLPEAPSHHSSSSTLVSQTTDQQSTSTTDHLRNQMESTGYYRESPAPVTSRVSTSRFERVPTKDHRSKEMGLTTVLVLDRGAVLGQYADVDYSMVSAAPEEFKVKAIGKTKSTTTRQAALAGNLLSKQIVTTATVRPNAKKPKKPNGEFEEPAPVTVQHERQVLIPPQKTVSEIQRAQAPPCDDASVRRSRRTRLQPLEYWKNERAIYELSKTSPDAGRVIKGVTRASEEPHMKDVKMPPRKKQSTANTRSDLQSASNQQNVNQTVDTYDSCDADDEQDALAQSGFDEEARVEGNVVDPATGAAIVVRSK</sequence>
<dbReference type="Proteomes" id="UP000243308">
    <property type="component" value="Unassembled WGS sequence"/>
</dbReference>
<feature type="compositionally biased region" description="Polar residues" evidence="4">
    <location>
        <begin position="436"/>
        <end position="459"/>
    </location>
</feature>
<evidence type="ECO:0000256" key="2">
    <source>
        <dbReference type="ARBA" id="ARBA00010291"/>
    </source>
</evidence>
<gene>
    <name evidence="5" type="ORF">MVEG_12352</name>
</gene>
<keyword evidence="6" id="KW-1185">Reference proteome</keyword>
<comment type="similarity">
    <text evidence="2">Belongs to the CENP-C/MIF2 family.</text>
</comment>
<comment type="subcellular location">
    <subcellularLocation>
        <location evidence="1">Nucleus</location>
    </subcellularLocation>
</comment>
<dbReference type="PANTHER" id="PTHR16684:SF11">
    <property type="entry name" value="CENTROMERE PROTEIN C"/>
    <property type="match status" value="1"/>
</dbReference>
<feature type="compositionally biased region" description="Basic and acidic residues" evidence="4">
    <location>
        <begin position="247"/>
        <end position="256"/>
    </location>
</feature>
<dbReference type="GO" id="GO:0051455">
    <property type="term" value="P:spindle attachment to meiosis I kinetochore"/>
    <property type="evidence" value="ECO:0007669"/>
    <property type="project" value="TreeGrafter"/>
</dbReference>
<dbReference type="OrthoDB" id="1939643at2759"/>
<evidence type="ECO:0000313" key="6">
    <source>
        <dbReference type="Proteomes" id="UP000243308"/>
    </source>
</evidence>
<feature type="region of interest" description="Disordered" evidence="4">
    <location>
        <begin position="159"/>
        <end position="256"/>
    </location>
</feature>
<dbReference type="GO" id="GO:0019237">
    <property type="term" value="F:centromeric DNA binding"/>
    <property type="evidence" value="ECO:0007669"/>
    <property type="project" value="InterPro"/>
</dbReference>
<accession>A0A086TIR7</accession>
<dbReference type="EMBL" id="KN042437">
    <property type="protein sequence ID" value="KFH61844.1"/>
    <property type="molecule type" value="Genomic_DNA"/>
</dbReference>
<evidence type="ECO:0000256" key="3">
    <source>
        <dbReference type="ARBA" id="ARBA00023242"/>
    </source>
</evidence>
<dbReference type="GO" id="GO:0051382">
    <property type="term" value="P:kinetochore assembly"/>
    <property type="evidence" value="ECO:0007669"/>
    <property type="project" value="InterPro"/>
</dbReference>
<evidence type="ECO:0000313" key="5">
    <source>
        <dbReference type="EMBL" id="KFH61844.1"/>
    </source>
</evidence>
<name>A0A086TIR7_9FUNG</name>
<feature type="compositionally biased region" description="Low complexity" evidence="4">
    <location>
        <begin position="199"/>
        <end position="219"/>
    </location>
</feature>
<dbReference type="PANTHER" id="PTHR16684">
    <property type="entry name" value="CENTROMERE PROTEIN C"/>
    <property type="match status" value="1"/>
</dbReference>
<dbReference type="GO" id="GO:0000776">
    <property type="term" value="C:kinetochore"/>
    <property type="evidence" value="ECO:0007669"/>
    <property type="project" value="InterPro"/>
</dbReference>
<dbReference type="AlphaFoldDB" id="A0A086TIR7"/>
<evidence type="ECO:0000256" key="4">
    <source>
        <dbReference type="SAM" id="MobiDB-lite"/>
    </source>
</evidence>
<keyword evidence="3" id="KW-0539">Nucleus</keyword>
<organism evidence="5 6">
    <name type="scientific">Podila verticillata NRRL 6337</name>
    <dbReference type="NCBI Taxonomy" id="1069443"/>
    <lineage>
        <taxon>Eukaryota</taxon>
        <taxon>Fungi</taxon>
        <taxon>Fungi incertae sedis</taxon>
        <taxon>Mucoromycota</taxon>
        <taxon>Mortierellomycotina</taxon>
        <taxon>Mortierellomycetes</taxon>
        <taxon>Mortierellales</taxon>
        <taxon>Mortierellaceae</taxon>
        <taxon>Podila</taxon>
    </lineage>
</organism>
<proteinExistence type="inferred from homology"/>
<reference evidence="5 6" key="1">
    <citation type="submission" date="2011-02" db="EMBL/GenBank/DDBJ databases">
        <title>The Genome Sequence of Mortierella verticillata NRRL 6337.</title>
        <authorList>
            <consortium name="The Broad Institute Genome Sequencing Platform"/>
            <person name="Russ C."/>
            <person name="Cuomo C."/>
            <person name="Burger G."/>
            <person name="Gray M.W."/>
            <person name="Holland P.W.H."/>
            <person name="King N."/>
            <person name="Lang F.B.F."/>
            <person name="Roger A.J."/>
            <person name="Ruiz-Trillo I."/>
            <person name="Young S.K."/>
            <person name="Zeng Q."/>
            <person name="Gargeya S."/>
            <person name="Alvarado L."/>
            <person name="Berlin A."/>
            <person name="Chapman S.B."/>
            <person name="Chen Z."/>
            <person name="Freedman E."/>
            <person name="Gellesch M."/>
            <person name="Goldberg J."/>
            <person name="Griggs A."/>
            <person name="Gujja S."/>
            <person name="Heilman E."/>
            <person name="Heiman D."/>
            <person name="Howarth C."/>
            <person name="Mehta T."/>
            <person name="Neiman D."/>
            <person name="Pearson M."/>
            <person name="Roberts A."/>
            <person name="Saif S."/>
            <person name="Shea T."/>
            <person name="Shenoy N."/>
            <person name="Sisk P."/>
            <person name="Stolte C."/>
            <person name="Sykes S."/>
            <person name="White J."/>
            <person name="Yandava C."/>
            <person name="Haas B."/>
            <person name="Nusbaum C."/>
            <person name="Birren B."/>
        </authorList>
    </citation>
    <scope>NUCLEOTIDE SEQUENCE [LARGE SCALE GENOMIC DNA]</scope>
    <source>
        <strain evidence="5 6">NRRL 6337</strain>
    </source>
</reference>
<evidence type="ECO:0000256" key="1">
    <source>
        <dbReference type="ARBA" id="ARBA00004123"/>
    </source>
</evidence>
<feature type="compositionally biased region" description="Basic and acidic residues" evidence="4">
    <location>
        <begin position="418"/>
        <end position="429"/>
    </location>
</feature>